<dbReference type="SUPFAM" id="SSF111331">
    <property type="entry name" value="NAD kinase/diacylglycerol kinase-like"/>
    <property type="match status" value="1"/>
</dbReference>
<feature type="non-terminal residue" evidence="2">
    <location>
        <position position="1"/>
    </location>
</feature>
<dbReference type="Gene3D" id="3.40.50.10330">
    <property type="entry name" value="Probable inorganic polyphosphate/atp-NAD kinase, domain 1"/>
    <property type="match status" value="1"/>
</dbReference>
<sequence>VCCWILTFEARMSWSLQRWWDDLSINCSGAAAVEADSLHVSHPSDSGLTLGKYPNLEAVTPESEEIVDLPQIIIVAAEEKDEQIAGPAVNDGYDRWTSEVIAGRRPSEVSQAWSRSGSGVDRAALVDAIRSQTQDLNSATHEEVFSIVERERKQWEDETELRQRKELAELLDRSRSSMCHSVFGHSGPANQYGNMTLLPEFVHGIHVPVLALINPTSGAGAGRDILKVARRSPYYQNRFFDIIDVVRNQRRGGMLDVFRLELIAAKEEAKALKTRPRLISGGGDGTGSFSLFILFLALKADNDRSNEGLADSGNGFIWSDEEMGEFFPALAQMPLGSANDFGNITGWGQKYPGDKSCDNHGACCCGRSHSFRQLARWVEAVISSKSRVVNFDVWGFMPSKDSETCDFKLAELSGDRGRCPNQKVDGTKQITLKKAGKPIPFFVCLYFSAGFGAYMTSRFQINRRSTPIQNRMEYSRQALGIIMEKTPPQLNLRLDGVEIDCDDEAYFPPRRDQGNSGRRYREVGFYNINWQAHAMHGADRANVMSRLCTTRRPVSFSDSTMDMFRWNFLSVFKNPGLRVQTDKRKDLLMTYKGQKSKGIFFQWDGESRFAFSPTGESFHIHIRKVLNIPVVIGPFVNERLTGPLDNGEEVKFSFWGETPEILEQVRRRVLRFTSGELDHELNATAEEISAAGFPLFAPASPQV</sequence>
<dbReference type="InterPro" id="IPR016064">
    <property type="entry name" value="NAD/diacylglycerol_kinase_sf"/>
</dbReference>
<dbReference type="InterPro" id="IPR037607">
    <property type="entry name" value="DGK"/>
</dbReference>
<reference evidence="2" key="1">
    <citation type="submission" date="2021-02" db="EMBL/GenBank/DDBJ databases">
        <authorList>
            <person name="Dougan E. K."/>
            <person name="Rhodes N."/>
            <person name="Thang M."/>
            <person name="Chan C."/>
        </authorList>
    </citation>
    <scope>NUCLEOTIDE SEQUENCE</scope>
</reference>
<evidence type="ECO:0000259" key="1">
    <source>
        <dbReference type="Pfam" id="PF00781"/>
    </source>
</evidence>
<dbReference type="Proteomes" id="UP000626109">
    <property type="component" value="Unassembled WGS sequence"/>
</dbReference>
<dbReference type="PANTHER" id="PTHR11255">
    <property type="entry name" value="DIACYLGLYCEROL KINASE"/>
    <property type="match status" value="1"/>
</dbReference>
<dbReference type="Pfam" id="PF00781">
    <property type="entry name" value="DAGK_cat"/>
    <property type="match status" value="1"/>
</dbReference>
<gene>
    <name evidence="2" type="ORF">PGLA2088_LOCUS11796</name>
</gene>
<dbReference type="GO" id="GO:0016020">
    <property type="term" value="C:membrane"/>
    <property type="evidence" value="ECO:0007669"/>
    <property type="project" value="TreeGrafter"/>
</dbReference>
<comment type="caution">
    <text evidence="2">The sequence shown here is derived from an EMBL/GenBank/DDBJ whole genome shotgun (WGS) entry which is preliminary data.</text>
</comment>
<name>A0A813ITN0_POLGL</name>
<dbReference type="InterPro" id="IPR001206">
    <property type="entry name" value="Diacylglycerol_kinase_cat_dom"/>
</dbReference>
<evidence type="ECO:0000313" key="3">
    <source>
        <dbReference type="Proteomes" id="UP000626109"/>
    </source>
</evidence>
<dbReference type="GO" id="GO:0007165">
    <property type="term" value="P:signal transduction"/>
    <property type="evidence" value="ECO:0007669"/>
    <property type="project" value="InterPro"/>
</dbReference>
<proteinExistence type="predicted"/>
<dbReference type="EMBL" id="CAJNNW010013752">
    <property type="protein sequence ID" value="CAE8655757.1"/>
    <property type="molecule type" value="Genomic_DNA"/>
</dbReference>
<protein>
    <recommendedName>
        <fullName evidence="1">DAGKc domain-containing protein</fullName>
    </recommendedName>
</protein>
<evidence type="ECO:0000313" key="2">
    <source>
        <dbReference type="EMBL" id="CAE8655757.1"/>
    </source>
</evidence>
<organism evidence="2 3">
    <name type="scientific">Polarella glacialis</name>
    <name type="common">Dinoflagellate</name>
    <dbReference type="NCBI Taxonomy" id="89957"/>
    <lineage>
        <taxon>Eukaryota</taxon>
        <taxon>Sar</taxon>
        <taxon>Alveolata</taxon>
        <taxon>Dinophyceae</taxon>
        <taxon>Suessiales</taxon>
        <taxon>Suessiaceae</taxon>
        <taxon>Polarella</taxon>
    </lineage>
</organism>
<dbReference type="GO" id="GO:0004143">
    <property type="term" value="F:ATP-dependent diacylglycerol kinase activity"/>
    <property type="evidence" value="ECO:0007669"/>
    <property type="project" value="InterPro"/>
</dbReference>
<feature type="domain" description="DAGKc" evidence="1">
    <location>
        <begin position="209"/>
        <end position="351"/>
    </location>
</feature>
<dbReference type="InterPro" id="IPR017438">
    <property type="entry name" value="ATP-NAD_kinase_N"/>
</dbReference>
<accession>A0A813ITN0</accession>
<dbReference type="AlphaFoldDB" id="A0A813ITN0"/>